<organism evidence="1 2">
    <name type="scientific">Fervidicoccus fontis (strain DSM 19380 / JCM 18336 / VKM B-2539 / Kam940)</name>
    <dbReference type="NCBI Taxonomy" id="1163730"/>
    <lineage>
        <taxon>Archaea</taxon>
        <taxon>Thermoproteota</taxon>
        <taxon>Thermoprotei</taxon>
        <taxon>Fervidicoccales</taxon>
        <taxon>Fervidicoccaceae</taxon>
        <taxon>Fervidicoccus</taxon>
    </lineage>
</organism>
<dbReference type="InParanoid" id="H9ZZ58"/>
<dbReference type="AlphaFoldDB" id="H9ZZ58"/>
<dbReference type="Proteomes" id="UP000007391">
    <property type="component" value="Chromosome"/>
</dbReference>
<dbReference type="EMBL" id="CP003423">
    <property type="protein sequence ID" value="AFH42015.1"/>
    <property type="molecule type" value="Genomic_DNA"/>
</dbReference>
<evidence type="ECO:0000313" key="1">
    <source>
        <dbReference type="EMBL" id="AFH42015.1"/>
    </source>
</evidence>
<reference evidence="1 2" key="2">
    <citation type="journal article" date="2014" name="Extremophiles">
        <title>Analysis of the complete genome of Fervidococcus fontis confirms the distinct phylogenetic position of the order Fervidicoccales and suggests its environmental function.</title>
        <authorList>
            <person name="Lebedinsky A.V."/>
            <person name="Mardanov A.V."/>
            <person name="Kublanov I.V."/>
            <person name="Gumerov V.M."/>
            <person name="Beletsky A.V."/>
            <person name="Perevalova A.A."/>
            <person name="Bidzhieva S.Kh."/>
            <person name="Bonch-Osmolovskaya E.A."/>
            <person name="Skryabin K.G."/>
            <person name="Ravin N.V."/>
        </authorList>
    </citation>
    <scope>NUCLEOTIDE SEQUENCE [LARGE SCALE GENOMIC DNA]</scope>
    <source>
        <strain evidence="2">DSM 19380 / VKM B-2539 / Kam940</strain>
    </source>
</reference>
<dbReference type="HOGENOM" id="CLU_3227662_0_0_2"/>
<sequence>MQNLSDRIESFVTASNTLALFCRISQIELKGESNLDRLKDPML</sequence>
<accession>H9ZZ58</accession>
<proteinExistence type="predicted"/>
<name>H9ZZ58_FERFK</name>
<keyword evidence="2" id="KW-1185">Reference proteome</keyword>
<dbReference type="KEGG" id="ffo:FFONT_0019"/>
<evidence type="ECO:0000313" key="2">
    <source>
        <dbReference type="Proteomes" id="UP000007391"/>
    </source>
</evidence>
<reference evidence="2" key="1">
    <citation type="submission" date="2012-03" db="EMBL/GenBank/DDBJ databases">
        <title>Fervidicoccus fontis complete genome analysis confirms its distinct phylogenetic position and predicts its environmental function.</title>
        <authorList>
            <person name="Lebedinsky A.V."/>
            <person name="Mardanov A.V."/>
            <person name="Gumerov V.M."/>
            <person name="Beletsky A.V."/>
            <person name="Kublanov I.V."/>
            <person name="Perevalova A.A."/>
            <person name="Bonch-Osmolovskaya E.A."/>
            <person name="Ravin N.V."/>
            <person name="Skryabin K.G."/>
        </authorList>
    </citation>
    <scope>NUCLEOTIDE SEQUENCE [LARGE SCALE GENOMIC DNA]</scope>
    <source>
        <strain evidence="2">DSM 19380 / VKM B-2539 / Kam940</strain>
    </source>
</reference>
<dbReference type="STRING" id="1163730.FFONT_0019"/>
<protein>
    <submittedName>
        <fullName evidence="1">Uncharacterized protein</fullName>
    </submittedName>
</protein>
<gene>
    <name evidence="1" type="ordered locus">FFONT_0019</name>
</gene>